<sequence>MKCLFLTVVGLFIFSHPLFAQQSNYDQKLLYFYENQQYAEAIKLIEDEYPAQKPQKVLAQLGSLYNSMTNYLMAEQYLLKALAADSTDKGVLLNLARINARKWTYPQALNYYERYIKLDSLNVSVYKSAASLVGDQDSLGRKMKYWNKAYTLNPTDPEAAKGYSSILSENSQKDSALSVLKFAYVADTTNLNLVGALLSLHYQLEHYDQVINYGKRLLEENLLEANYLNMIARAYLAKENFKESLEVIELINEKERTDFTYSLKAMSLMRLNRNQEALAAIDKAIIASISESVIGHYRYKGIILNSMLKSDKALEAYQRALQFEHLSETDSYAAVFYNLGLLQDYYLSEGNSALKSYQSFLNQVTDTIKYSNQIEFVKKRMSELKKD</sequence>
<evidence type="ECO:0008006" key="4">
    <source>
        <dbReference type="Google" id="ProtNLM"/>
    </source>
</evidence>
<organism evidence="2 3">
    <name type="scientific">Pedobacter flavus</name>
    <dbReference type="NCBI Taxonomy" id="3113906"/>
    <lineage>
        <taxon>Bacteria</taxon>
        <taxon>Pseudomonadati</taxon>
        <taxon>Bacteroidota</taxon>
        <taxon>Sphingobacteriia</taxon>
        <taxon>Sphingobacteriales</taxon>
        <taxon>Sphingobacteriaceae</taxon>
        <taxon>Pedobacter</taxon>
    </lineage>
</organism>
<dbReference type="EMBL" id="JAZDQU010000001">
    <property type="protein sequence ID" value="MEE1883870.1"/>
    <property type="molecule type" value="Genomic_DNA"/>
</dbReference>
<feature type="chain" id="PRO_5046237382" description="Tetratricopeptide repeat protein" evidence="1">
    <location>
        <begin position="21"/>
        <end position="387"/>
    </location>
</feature>
<comment type="caution">
    <text evidence="2">The sequence shown here is derived from an EMBL/GenBank/DDBJ whole genome shotgun (WGS) entry which is preliminary data.</text>
</comment>
<evidence type="ECO:0000313" key="2">
    <source>
        <dbReference type="EMBL" id="MEE1883870.1"/>
    </source>
</evidence>
<reference evidence="2 3" key="1">
    <citation type="submission" date="2024-01" db="EMBL/GenBank/DDBJ databases">
        <title>Pedobacter sp. nov., isolated from oil-contaminated soil.</title>
        <authorList>
            <person name="Le N.T.T."/>
        </authorList>
    </citation>
    <scope>NUCLEOTIDE SEQUENCE [LARGE SCALE GENOMIC DNA]</scope>
    <source>
        <strain evidence="2 3">VNH31</strain>
    </source>
</reference>
<dbReference type="SMART" id="SM00028">
    <property type="entry name" value="TPR"/>
    <property type="match status" value="3"/>
</dbReference>
<proteinExistence type="predicted"/>
<feature type="signal peptide" evidence="1">
    <location>
        <begin position="1"/>
        <end position="20"/>
    </location>
</feature>
<dbReference type="PANTHER" id="PTHR12558">
    <property type="entry name" value="CELL DIVISION CYCLE 16,23,27"/>
    <property type="match status" value="1"/>
</dbReference>
<dbReference type="InterPro" id="IPR019734">
    <property type="entry name" value="TPR_rpt"/>
</dbReference>
<gene>
    <name evidence="2" type="ORF">VRU49_00430</name>
</gene>
<name>A0ABU7GY18_9SPHI</name>
<dbReference type="Gene3D" id="1.25.40.10">
    <property type="entry name" value="Tetratricopeptide repeat domain"/>
    <property type="match status" value="2"/>
</dbReference>
<dbReference type="InterPro" id="IPR011990">
    <property type="entry name" value="TPR-like_helical_dom_sf"/>
</dbReference>
<dbReference type="Proteomes" id="UP001337681">
    <property type="component" value="Unassembled WGS sequence"/>
</dbReference>
<dbReference type="RefSeq" id="WP_330144795.1">
    <property type="nucleotide sequence ID" value="NZ_JAZDQU010000001.1"/>
</dbReference>
<evidence type="ECO:0000313" key="3">
    <source>
        <dbReference type="Proteomes" id="UP001337681"/>
    </source>
</evidence>
<dbReference type="SUPFAM" id="SSF48452">
    <property type="entry name" value="TPR-like"/>
    <property type="match status" value="1"/>
</dbReference>
<accession>A0ABU7GY18</accession>
<keyword evidence="1" id="KW-0732">Signal</keyword>
<protein>
    <recommendedName>
        <fullName evidence="4">Tetratricopeptide repeat protein</fullName>
    </recommendedName>
</protein>
<keyword evidence="3" id="KW-1185">Reference proteome</keyword>
<dbReference type="Gene3D" id="1.25.40.1040">
    <property type="match status" value="1"/>
</dbReference>
<evidence type="ECO:0000256" key="1">
    <source>
        <dbReference type="SAM" id="SignalP"/>
    </source>
</evidence>
<dbReference type="PANTHER" id="PTHR12558:SF13">
    <property type="entry name" value="CELL DIVISION CYCLE PROTEIN 27 HOMOLOG"/>
    <property type="match status" value="1"/>
</dbReference>